<feature type="chain" id="PRO_5046832382" evidence="1">
    <location>
        <begin position="33"/>
        <end position="150"/>
    </location>
</feature>
<comment type="caution">
    <text evidence="3">The sequence shown here is derived from an EMBL/GenBank/DDBJ whole genome shotgun (WGS) entry which is preliminary data.</text>
</comment>
<dbReference type="PROSITE" id="PS51257">
    <property type="entry name" value="PROKAR_LIPOPROTEIN"/>
    <property type="match status" value="1"/>
</dbReference>
<accession>A0ABW1K5Q2</accession>
<evidence type="ECO:0000313" key="4">
    <source>
        <dbReference type="Proteomes" id="UP001596203"/>
    </source>
</evidence>
<gene>
    <name evidence="3" type="ORF">ACFP2T_09675</name>
</gene>
<dbReference type="Gene3D" id="3.10.450.50">
    <property type="match status" value="1"/>
</dbReference>
<dbReference type="InterPro" id="IPR037401">
    <property type="entry name" value="SnoaL-like"/>
</dbReference>
<feature type="signal peptide" evidence="1">
    <location>
        <begin position="1"/>
        <end position="32"/>
    </location>
</feature>
<dbReference type="SUPFAM" id="SSF54427">
    <property type="entry name" value="NTF2-like"/>
    <property type="match status" value="1"/>
</dbReference>
<name>A0ABW1K5Q2_9ACTN</name>
<dbReference type="EMBL" id="JBHSPR010000007">
    <property type="protein sequence ID" value="MFC6016467.1"/>
    <property type="molecule type" value="Genomic_DNA"/>
</dbReference>
<organism evidence="3 4">
    <name type="scientific">Plantactinospora solaniradicis</name>
    <dbReference type="NCBI Taxonomy" id="1723736"/>
    <lineage>
        <taxon>Bacteria</taxon>
        <taxon>Bacillati</taxon>
        <taxon>Actinomycetota</taxon>
        <taxon>Actinomycetes</taxon>
        <taxon>Micromonosporales</taxon>
        <taxon>Micromonosporaceae</taxon>
        <taxon>Plantactinospora</taxon>
    </lineage>
</organism>
<dbReference type="InterPro" id="IPR032710">
    <property type="entry name" value="NTF2-like_dom_sf"/>
</dbReference>
<evidence type="ECO:0000313" key="3">
    <source>
        <dbReference type="EMBL" id="MFC6016467.1"/>
    </source>
</evidence>
<feature type="domain" description="SnoaL-like" evidence="2">
    <location>
        <begin position="53"/>
        <end position="135"/>
    </location>
</feature>
<evidence type="ECO:0000259" key="2">
    <source>
        <dbReference type="Pfam" id="PF12680"/>
    </source>
</evidence>
<dbReference type="Pfam" id="PF12680">
    <property type="entry name" value="SnoaL_2"/>
    <property type="match status" value="1"/>
</dbReference>
<protein>
    <submittedName>
        <fullName evidence="3">Nuclear transport factor 2 family protein</fullName>
    </submittedName>
</protein>
<dbReference type="RefSeq" id="WP_377419848.1">
    <property type="nucleotide sequence ID" value="NZ_JBHSPR010000007.1"/>
</dbReference>
<dbReference type="Proteomes" id="UP001596203">
    <property type="component" value="Unassembled WGS sequence"/>
</dbReference>
<evidence type="ECO:0000256" key="1">
    <source>
        <dbReference type="SAM" id="SignalP"/>
    </source>
</evidence>
<proteinExistence type="predicted"/>
<sequence length="150" mass="15953">MRNETGGWSRRTARWPIRIVATTAIAMLAACAGGPTSAERPTSADDAVARAGQAYVDAVNSEDLDALVAAFAEDGTIVDVTRRITGRTAIRTWAENEVIGGRLQVITVSETAGGQDLLVQWAPAGSTGWRAHYRFTYAGDLIAVADLQYA</sequence>
<keyword evidence="4" id="KW-1185">Reference proteome</keyword>
<reference evidence="4" key="1">
    <citation type="journal article" date="2019" name="Int. J. Syst. Evol. Microbiol.">
        <title>The Global Catalogue of Microorganisms (GCM) 10K type strain sequencing project: providing services to taxonomists for standard genome sequencing and annotation.</title>
        <authorList>
            <consortium name="The Broad Institute Genomics Platform"/>
            <consortium name="The Broad Institute Genome Sequencing Center for Infectious Disease"/>
            <person name="Wu L."/>
            <person name="Ma J."/>
        </authorList>
    </citation>
    <scope>NUCLEOTIDE SEQUENCE [LARGE SCALE GENOMIC DNA]</scope>
    <source>
        <strain evidence="4">ZS-35-S2</strain>
    </source>
</reference>
<keyword evidence="1" id="KW-0732">Signal</keyword>